<dbReference type="Proteomes" id="UP001205601">
    <property type="component" value="Unassembled WGS sequence"/>
</dbReference>
<sequence>MIKPAREAEPLFSQPVRQVVMMLVVSGLVGAGAYFAFGRISPIFLANPYLNGLILGVFLMGVLTCFWQVAQLVGSVSWIEGFAADRAGHEVTVPPRMLAPLAALLRSRTSRSSHISNSSARSILESVSARIDEARDITRYLINLLIFLGLLGTFYGLATTVPAVVDTIRALAPAEGESGMQVFDKLMGGLEAQLGGMGTAFSSSLLGLAGSLVVGLLELFAGHGQNRFYSELEDWLSSFTRLSLAGSDGEGGVDGAGLADVIDQMANQVEVLTDLFAQTEAGRMRTDDSLAKLAQSVHLMTEAMAAGAGSNAVLERIAAGQERLLAIIEKNAAEPAIDGGDAEARMRLRSIDVQLLKILEEVAAGRQEAVAELRSDLAQLTRAVRALVRIEPSAPPRRD</sequence>
<evidence type="ECO:0000313" key="2">
    <source>
        <dbReference type="EMBL" id="MCT8330413.1"/>
    </source>
</evidence>
<proteinExistence type="predicted"/>
<feature type="transmembrane region" description="Helical" evidence="1">
    <location>
        <begin position="49"/>
        <end position="70"/>
    </location>
</feature>
<evidence type="ECO:0000313" key="3">
    <source>
        <dbReference type="Proteomes" id="UP001205601"/>
    </source>
</evidence>
<keyword evidence="3" id="KW-1185">Reference proteome</keyword>
<keyword evidence="1" id="KW-0472">Membrane</keyword>
<feature type="transmembrane region" description="Helical" evidence="1">
    <location>
        <begin position="200"/>
        <end position="221"/>
    </location>
</feature>
<gene>
    <name evidence="2" type="ORF">N5I32_12870</name>
</gene>
<keyword evidence="1" id="KW-1133">Transmembrane helix</keyword>
<organism evidence="2 3">
    <name type="scientific">Albidovulum sediminis</name>
    <dbReference type="NCBI Taxonomy" id="3066345"/>
    <lineage>
        <taxon>Bacteria</taxon>
        <taxon>Pseudomonadati</taxon>
        <taxon>Pseudomonadota</taxon>
        <taxon>Alphaproteobacteria</taxon>
        <taxon>Rhodobacterales</taxon>
        <taxon>Paracoccaceae</taxon>
        <taxon>Albidovulum</taxon>
    </lineage>
</organism>
<name>A0ABT2NNB3_9RHOB</name>
<comment type="caution">
    <text evidence="2">The sequence shown here is derived from an EMBL/GenBank/DDBJ whole genome shotgun (WGS) entry which is preliminary data.</text>
</comment>
<keyword evidence="1" id="KW-0812">Transmembrane</keyword>
<evidence type="ECO:0000256" key="1">
    <source>
        <dbReference type="SAM" id="Phobius"/>
    </source>
</evidence>
<accession>A0ABT2NNB3</accession>
<feature type="transmembrane region" description="Helical" evidence="1">
    <location>
        <begin position="140"/>
        <end position="158"/>
    </location>
</feature>
<protein>
    <submittedName>
        <fullName evidence="2">Biopolymer transporter ExbB</fullName>
    </submittedName>
</protein>
<reference evidence="3" key="1">
    <citation type="submission" date="2023-07" db="EMBL/GenBank/DDBJ databases">
        <title>Defluviimonas sediminis sp. nov., isolated from mangrove sediment.</title>
        <authorList>
            <person name="Liu L."/>
            <person name="Li J."/>
            <person name="Huang Y."/>
            <person name="Pan J."/>
            <person name="Li M."/>
        </authorList>
    </citation>
    <scope>NUCLEOTIDE SEQUENCE [LARGE SCALE GENOMIC DNA]</scope>
    <source>
        <strain evidence="3">FT324</strain>
    </source>
</reference>
<dbReference type="RefSeq" id="WP_261496280.1">
    <property type="nucleotide sequence ID" value="NZ_JAOCQF010000002.1"/>
</dbReference>
<dbReference type="EMBL" id="JAOCQF010000002">
    <property type="protein sequence ID" value="MCT8330413.1"/>
    <property type="molecule type" value="Genomic_DNA"/>
</dbReference>
<feature type="transmembrane region" description="Helical" evidence="1">
    <location>
        <begin position="20"/>
        <end position="37"/>
    </location>
</feature>